<feature type="region of interest" description="Disordered" evidence="1">
    <location>
        <begin position="75"/>
        <end position="95"/>
    </location>
</feature>
<dbReference type="AlphaFoldDB" id="A0A9P7AZA3"/>
<proteinExistence type="predicted"/>
<dbReference type="PANTHER" id="PTHR34693">
    <property type="entry name" value="PROTEIN PAR32"/>
    <property type="match status" value="1"/>
</dbReference>
<organism evidence="2 3">
    <name type="scientific">Hyphodiscus hymeniophilus</name>
    <dbReference type="NCBI Taxonomy" id="353542"/>
    <lineage>
        <taxon>Eukaryota</taxon>
        <taxon>Fungi</taxon>
        <taxon>Dikarya</taxon>
        <taxon>Ascomycota</taxon>
        <taxon>Pezizomycotina</taxon>
        <taxon>Leotiomycetes</taxon>
        <taxon>Helotiales</taxon>
        <taxon>Hyphodiscaceae</taxon>
        <taxon>Hyphodiscus</taxon>
    </lineage>
</organism>
<evidence type="ECO:0000256" key="1">
    <source>
        <dbReference type="SAM" id="MobiDB-lite"/>
    </source>
</evidence>
<dbReference type="EMBL" id="VNKQ01000005">
    <property type="protein sequence ID" value="KAG0650971.1"/>
    <property type="molecule type" value="Genomic_DNA"/>
</dbReference>
<gene>
    <name evidence="2" type="ORF">D0Z07_2880</name>
</gene>
<dbReference type="InterPro" id="IPR053203">
    <property type="entry name" value="Cisplatin_resist-associated"/>
</dbReference>
<reference evidence="2" key="1">
    <citation type="submission" date="2019-07" db="EMBL/GenBank/DDBJ databases">
        <title>Hyphodiscus hymeniophilus genome sequencing and assembly.</title>
        <authorList>
            <person name="Kramer G."/>
            <person name="Nodwell J."/>
        </authorList>
    </citation>
    <scope>NUCLEOTIDE SEQUENCE</scope>
    <source>
        <strain evidence="2">ATCC 34498</strain>
    </source>
</reference>
<evidence type="ECO:0000313" key="3">
    <source>
        <dbReference type="Proteomes" id="UP000785200"/>
    </source>
</evidence>
<name>A0A9P7AZA3_9HELO</name>
<protein>
    <submittedName>
        <fullName evidence="2">Uncharacterized protein</fullName>
    </submittedName>
</protein>
<dbReference type="InterPro" id="IPR022024">
    <property type="entry name" value="DUF3602"/>
</dbReference>
<dbReference type="OrthoDB" id="3063476at2759"/>
<dbReference type="Pfam" id="PF12223">
    <property type="entry name" value="DUF3602"/>
    <property type="match status" value="1"/>
</dbReference>
<keyword evidence="3" id="KW-1185">Reference proteome</keyword>
<comment type="caution">
    <text evidence="2">The sequence shown here is derived from an EMBL/GenBank/DDBJ whole genome shotgun (WGS) entry which is preliminary data.</text>
</comment>
<accession>A0A9P7AZA3</accession>
<sequence>MAALPQILVDEARSCSCEKTYGRGGAGNIGVSSDFDPAMLEIPTLKGDFYTTGRGGNANMARNDDPVMARRAQDVYGHSRRQSTGNMLYGRGGSANLLRPTAEQTKKAKRNSMWAGAVVVKDNLEDEKPLGFANVGKDWLIRQSVNGPIRKVLARDDNSSATLIQDEKKDEKKTGFADEKKRGFADEKKRGFADEKKRSFGGEKKKGFAAEKKKGFADKGKAWIKGAISAMFPRLK</sequence>
<dbReference type="Proteomes" id="UP000785200">
    <property type="component" value="Unassembled WGS sequence"/>
</dbReference>
<dbReference type="PANTHER" id="PTHR34693:SF1">
    <property type="entry name" value="PROTEIN PAR32"/>
    <property type="match status" value="1"/>
</dbReference>
<evidence type="ECO:0000313" key="2">
    <source>
        <dbReference type="EMBL" id="KAG0650971.1"/>
    </source>
</evidence>